<feature type="domain" description="MoxR-vWA-beta-propeller ternary system" evidence="2">
    <location>
        <begin position="14"/>
        <end position="172"/>
    </location>
</feature>
<proteinExistence type="predicted"/>
<name>A0A365Y0L8_9BACT</name>
<keyword evidence="4" id="KW-1185">Reference proteome</keyword>
<dbReference type="Proteomes" id="UP000253410">
    <property type="component" value="Unassembled WGS sequence"/>
</dbReference>
<evidence type="ECO:0000256" key="1">
    <source>
        <dbReference type="SAM" id="MobiDB-lite"/>
    </source>
</evidence>
<reference evidence="3 4" key="1">
    <citation type="submission" date="2018-05" db="EMBL/GenBank/DDBJ databases">
        <title>Chitinophaga sp. K3CV102501T nov., isolated from isolated from a monsoon evergreen broad-leaved forest soil.</title>
        <authorList>
            <person name="Lv Y."/>
        </authorList>
    </citation>
    <scope>NUCLEOTIDE SEQUENCE [LARGE SCALE GENOMIC DNA]</scope>
    <source>
        <strain evidence="3 4">GDMCC 1.1325</strain>
    </source>
</reference>
<protein>
    <recommendedName>
        <fullName evidence="2">MoxR-vWA-beta-propeller ternary system domain-containing protein</fullName>
    </recommendedName>
</protein>
<evidence type="ECO:0000313" key="3">
    <source>
        <dbReference type="EMBL" id="RBL92137.1"/>
    </source>
</evidence>
<dbReference type="AlphaFoldDB" id="A0A365Y0L8"/>
<dbReference type="SUPFAM" id="SSF48452">
    <property type="entry name" value="TPR-like"/>
    <property type="match status" value="1"/>
</dbReference>
<dbReference type="OrthoDB" id="1235043at2"/>
<feature type="region of interest" description="Disordered" evidence="1">
    <location>
        <begin position="257"/>
        <end position="276"/>
    </location>
</feature>
<accession>A0A365Y0L8</accession>
<dbReference type="InterPro" id="IPR011990">
    <property type="entry name" value="TPR-like_helical_dom_sf"/>
</dbReference>
<dbReference type="EMBL" id="QFFJ01000001">
    <property type="protein sequence ID" value="RBL92137.1"/>
    <property type="molecule type" value="Genomic_DNA"/>
</dbReference>
<organism evidence="3 4">
    <name type="scientific">Chitinophaga flava</name>
    <dbReference type="NCBI Taxonomy" id="2259036"/>
    <lineage>
        <taxon>Bacteria</taxon>
        <taxon>Pseudomonadati</taxon>
        <taxon>Bacteroidota</taxon>
        <taxon>Chitinophagia</taxon>
        <taxon>Chitinophagales</taxon>
        <taxon>Chitinophagaceae</taxon>
        <taxon>Chitinophaga</taxon>
    </lineage>
</organism>
<dbReference type="Gene3D" id="1.25.40.10">
    <property type="entry name" value="Tetratricopeptide repeat domain"/>
    <property type="match status" value="1"/>
</dbReference>
<evidence type="ECO:0000259" key="2">
    <source>
        <dbReference type="Pfam" id="PF19919"/>
    </source>
</evidence>
<comment type="caution">
    <text evidence="3">The sequence shown here is derived from an EMBL/GenBank/DDBJ whole genome shotgun (WGS) entry which is preliminary data.</text>
</comment>
<dbReference type="Pfam" id="PF19919">
    <property type="entry name" value="bpX3"/>
    <property type="match status" value="1"/>
</dbReference>
<sequence length="874" mass="97974">MKITLGLQYTSVPAIAEAAFIYGDTAGIWLQEIDRWQMPMEILTALPVPQPHSAEIAGLLVLFNHAVPPFPERLQHPYQLLGHKLFIPANASLTPVMEAAELQQLLIWDWQVFHPSIGFIGYDKEQLLPLTSLLTFPAPSTNSWEQARIGAFTAPPLQKIMVSDTTPEIIFGEAPQQVGNTPLSDIFPSQGPDAPDTGKSIFNKLLSFLSGNKNTPAGPSNLEQRRQQELERLNALFDTDTDEALKYALPLDSPYLSRKSADQPSSSLQRRDTNFSLGKLGGTGTTDYWNMGNYHETLREKYVKAALAALNARDYRKAAYVYAHLLGDYHMAAHALEQGHYYREAATLYLEHLNNSSAAAGAFEKGGLLQEAIEIYITLEQFEKAGDLYVRLEQPEKADQQYQQAIALLLDNKNYSGAAQLALEKLGEPEQAKQYLLTGWTTSGWMSGSTHTGLLEQYFQLSADNLREALENVYREHTPAARETDFLTVLKDVTTVHSDSDIRNFGIDLAYEIISKKIQAKEPEQLHLLKHFLPGDKLLAEDINRHTSENKIVPKQLKAEKILSFATDVRWLGGLQLPDQLLFLGFGEKGLYLLDFDMADNWYYKLWEGRITTPPDITMIYQRDGGEYIYLLGQTDFPIKEKSSTHRNNTGNSFTIQKPDWLPTSGLVALLIQKNLTITVCINNGVLSLMRYMQTDNFPLCGNHICKLDDVPISSVQYNGRVQQLEYNTYYYFYLGTKIFTVAIDGTSTATHDLGAEILHMSTLHILTTVKLAVATTKGLVMVFLSGKKMLWKSDYLTDKITRKTVLTWLPDERLVAGIGKLVIVYAKPGGNRVNRIARFTTAASVCAITKMPNPQQISILEENGKFGIYDLPN</sequence>
<gene>
    <name evidence="3" type="ORF">DF182_05950</name>
</gene>
<dbReference type="RefSeq" id="WP_113614737.1">
    <property type="nucleotide sequence ID" value="NZ_QFFJ01000001.1"/>
</dbReference>
<evidence type="ECO:0000313" key="4">
    <source>
        <dbReference type="Proteomes" id="UP000253410"/>
    </source>
</evidence>
<dbReference type="InterPro" id="IPR045551">
    <property type="entry name" value="bpX3"/>
</dbReference>